<dbReference type="Proteomes" id="UP000886602">
    <property type="component" value="Unassembled WGS sequence"/>
</dbReference>
<comment type="caution">
    <text evidence="1">The sequence shown here is derived from an EMBL/GenBank/DDBJ whole genome shotgun (WGS) entry which is preliminary data.</text>
</comment>
<reference evidence="1" key="1">
    <citation type="submission" date="2020-10" db="EMBL/GenBank/DDBJ databases">
        <title>Connecting structure to function with the recovery of over 1000 high-quality activated sludge metagenome-assembled genomes encoding full-length rRNA genes using long-read sequencing.</title>
        <authorList>
            <person name="Singleton C.M."/>
            <person name="Petriglieri F."/>
            <person name="Kristensen J.M."/>
            <person name="Kirkegaard R.H."/>
            <person name="Michaelsen T.Y."/>
            <person name="Andersen M.H."/>
            <person name="Karst S.M."/>
            <person name="Dueholm M.S."/>
            <person name="Nielsen P.H."/>
            <person name="Albertsen M."/>
        </authorList>
    </citation>
    <scope>NUCLEOTIDE SEQUENCE</scope>
    <source>
        <strain evidence="1">EsbW_18-Q3-R4-48_MAXAC.044</strain>
    </source>
</reference>
<evidence type="ECO:0000313" key="2">
    <source>
        <dbReference type="Proteomes" id="UP000886602"/>
    </source>
</evidence>
<accession>A0A9D7IHK0</accession>
<sequence>MAAVRPLSFVINKLVEQLPTTARFLNDIYCSDSNRNKLIDPLIKIFNNNQSGYFFLKAEPNRDLKHDSCAFLQLSIPIKTDLHYKTCLDAKCLELTEAFRAKLGWLVGDLFSRVGTKDYAPGTSIDKKAFDDVVNSTIESHVKNGSIKKKFAIFKKYAQTSATFEEIAQRVEAENEKIKMQRLLNLISLVESKVQLTPAQKQALEASLSAYKPLATYLNG</sequence>
<proteinExistence type="predicted"/>
<protein>
    <submittedName>
        <fullName evidence="1">Uncharacterized protein</fullName>
    </submittedName>
</protein>
<evidence type="ECO:0000313" key="1">
    <source>
        <dbReference type="EMBL" id="MBK7423964.1"/>
    </source>
</evidence>
<gene>
    <name evidence="1" type="ORF">IPJ48_13140</name>
</gene>
<name>A0A9D7IHK0_9RHOO</name>
<dbReference type="EMBL" id="JADJNC010000020">
    <property type="protein sequence ID" value="MBK7423964.1"/>
    <property type="molecule type" value="Genomic_DNA"/>
</dbReference>
<dbReference type="AlphaFoldDB" id="A0A9D7IHK0"/>
<organism evidence="1 2">
    <name type="scientific">Candidatus Propionivibrio dominans</name>
    <dbReference type="NCBI Taxonomy" id="2954373"/>
    <lineage>
        <taxon>Bacteria</taxon>
        <taxon>Pseudomonadati</taxon>
        <taxon>Pseudomonadota</taxon>
        <taxon>Betaproteobacteria</taxon>
        <taxon>Rhodocyclales</taxon>
        <taxon>Rhodocyclaceae</taxon>
        <taxon>Propionivibrio</taxon>
    </lineage>
</organism>